<evidence type="ECO:0000256" key="4">
    <source>
        <dbReference type="ARBA" id="ARBA00022692"/>
    </source>
</evidence>
<evidence type="ECO:0000256" key="6">
    <source>
        <dbReference type="ARBA" id="ARBA00023136"/>
    </source>
</evidence>
<evidence type="ECO:0000256" key="7">
    <source>
        <dbReference type="RuleBase" id="RU369079"/>
    </source>
</evidence>
<feature type="transmembrane region" description="Helical" evidence="7">
    <location>
        <begin position="275"/>
        <end position="297"/>
    </location>
</feature>
<gene>
    <name evidence="9" type="ORF">OE749_03750</name>
</gene>
<evidence type="ECO:0000256" key="1">
    <source>
        <dbReference type="ARBA" id="ARBA00004429"/>
    </source>
</evidence>
<feature type="transmembrane region" description="Helical" evidence="7">
    <location>
        <begin position="91"/>
        <end position="121"/>
    </location>
</feature>
<evidence type="ECO:0000313" key="9">
    <source>
        <dbReference type="EMBL" id="MCV2883814.1"/>
    </source>
</evidence>
<comment type="caution">
    <text evidence="7">Lacks conserved residue(s) required for the propagation of feature annotation.</text>
</comment>
<accession>A0ABT3A571</accession>
<feature type="transmembrane region" description="Helical" evidence="7">
    <location>
        <begin position="133"/>
        <end position="155"/>
    </location>
</feature>
<feature type="transmembrane region" description="Helical" evidence="7">
    <location>
        <begin position="6"/>
        <end position="32"/>
    </location>
</feature>
<comment type="function">
    <text evidence="7">Part of the tripartite ATP-independent periplasmic (TRAP) transport system.</text>
</comment>
<evidence type="ECO:0000256" key="2">
    <source>
        <dbReference type="ARBA" id="ARBA00022475"/>
    </source>
</evidence>
<reference evidence="9 10" key="1">
    <citation type="submission" date="2022-10" db="EMBL/GenBank/DDBJ databases">
        <title>Aestuariibacter sp. AA17 isolated from Montipora capitata coral fragment.</title>
        <authorList>
            <person name="Emsley S.A."/>
            <person name="Pfannmuller K.M."/>
            <person name="Loughran R.M."/>
            <person name="Shlafstein M."/>
            <person name="Papke E."/>
            <person name="Saw J.H."/>
            <person name="Ushijima B."/>
            <person name="Videau P."/>
        </authorList>
    </citation>
    <scope>NUCLEOTIDE SEQUENCE [LARGE SCALE GENOMIC DNA]</scope>
    <source>
        <strain evidence="9 10">AA17</strain>
    </source>
</reference>
<keyword evidence="7" id="KW-0813">Transport</keyword>
<dbReference type="PIRSF" id="PIRSF006066">
    <property type="entry name" value="HI0050"/>
    <property type="match status" value="1"/>
</dbReference>
<keyword evidence="6 7" id="KW-0472">Membrane</keyword>
<feature type="transmembrane region" description="Helical" evidence="7">
    <location>
        <begin position="53"/>
        <end position="71"/>
    </location>
</feature>
<organism evidence="9 10">
    <name type="scientific">Fluctibacter corallii</name>
    <dbReference type="NCBI Taxonomy" id="2984329"/>
    <lineage>
        <taxon>Bacteria</taxon>
        <taxon>Pseudomonadati</taxon>
        <taxon>Pseudomonadota</taxon>
        <taxon>Gammaproteobacteria</taxon>
        <taxon>Alteromonadales</taxon>
        <taxon>Alteromonadaceae</taxon>
        <taxon>Fluctibacter</taxon>
    </lineage>
</organism>
<evidence type="ECO:0000259" key="8">
    <source>
        <dbReference type="Pfam" id="PF06808"/>
    </source>
</evidence>
<comment type="subcellular location">
    <subcellularLocation>
        <location evidence="1 7">Cell inner membrane</location>
        <topology evidence="1 7">Multi-pass membrane protein</topology>
    </subcellularLocation>
</comment>
<feature type="transmembrane region" description="Helical" evidence="7">
    <location>
        <begin position="404"/>
        <end position="425"/>
    </location>
</feature>
<feature type="transmembrane region" description="Helical" evidence="7">
    <location>
        <begin position="317"/>
        <end position="347"/>
    </location>
</feature>
<feature type="domain" description="TRAP C4-dicarboxylate transport system permease DctM subunit" evidence="8">
    <location>
        <begin position="8"/>
        <end position="418"/>
    </location>
</feature>
<dbReference type="NCBIfam" id="TIGR00786">
    <property type="entry name" value="dctM"/>
    <property type="match status" value="1"/>
</dbReference>
<evidence type="ECO:0000256" key="5">
    <source>
        <dbReference type="ARBA" id="ARBA00022989"/>
    </source>
</evidence>
<keyword evidence="5 7" id="KW-1133">Transmembrane helix</keyword>
<comment type="caution">
    <text evidence="9">The sequence shown here is derived from an EMBL/GenBank/DDBJ whole genome shotgun (WGS) entry which is preliminary data.</text>
</comment>
<comment type="subunit">
    <text evidence="7">The complex comprises the extracytoplasmic solute receptor protein and the two transmembrane proteins.</text>
</comment>
<proteinExistence type="inferred from homology"/>
<dbReference type="EMBL" id="JAOWKX010000002">
    <property type="protein sequence ID" value="MCV2883814.1"/>
    <property type="molecule type" value="Genomic_DNA"/>
</dbReference>
<feature type="transmembrane region" description="Helical" evidence="7">
    <location>
        <begin position="175"/>
        <end position="196"/>
    </location>
</feature>
<evidence type="ECO:0000256" key="3">
    <source>
        <dbReference type="ARBA" id="ARBA00022519"/>
    </source>
</evidence>
<dbReference type="Proteomes" id="UP001652504">
    <property type="component" value="Unassembled WGS sequence"/>
</dbReference>
<sequence length="426" mass="46579">MIPVISAVLFLLALMRLPIFVVLLAASILGFYAQDIPFSIIAAEIYRLTDTPLLVALPLFSLAGYLLAQSGTPNRLVQITATLFGWMPSGLPIVCFFICAFFTALTGASGVTIVAIGALLYPALLKGGYRKPFSLGLVTTSGSLGLLLVPSMPLILYGVIVQQMGLSVRFEMNDLFWAGILPASLMIGLLSAYSIWANRKHKVAQDRFTPRSIKRVLWDARWDLPLPFVVLGSIYSGLLAISEVAAMTAAYVVFVQLCLYREIPLKALPSIVKDSAIMVGEILLILAVSLALSNVIIDAEIPSRLFDVTQQFIDSKYTFLLVLNLFLLALGMLLDVFSALMIIVPLIVPVALSYGIHPVHLGIVFLANMQIGYFTPPVGMNLFIASYRFKEPITVLYQSTLPFFLVMLASVLIITYVPFLSLAFID</sequence>
<name>A0ABT3A571_9ALTE</name>
<keyword evidence="10" id="KW-1185">Reference proteome</keyword>
<comment type="similarity">
    <text evidence="7">Belongs to the TRAP transporter large permease family.</text>
</comment>
<keyword evidence="3 7" id="KW-0997">Cell inner membrane</keyword>
<feature type="transmembrane region" description="Helical" evidence="7">
    <location>
        <begin position="359"/>
        <end position="384"/>
    </location>
</feature>
<evidence type="ECO:0000313" key="10">
    <source>
        <dbReference type="Proteomes" id="UP001652504"/>
    </source>
</evidence>
<keyword evidence="4 7" id="KW-0812">Transmembrane</keyword>
<dbReference type="InterPro" id="IPR004681">
    <property type="entry name" value="TRAP_DctM"/>
</dbReference>
<dbReference type="InterPro" id="IPR010656">
    <property type="entry name" value="DctM"/>
</dbReference>
<dbReference type="PANTHER" id="PTHR33362">
    <property type="entry name" value="SIALIC ACID TRAP TRANSPORTER PERMEASE PROTEIN SIAT-RELATED"/>
    <property type="match status" value="1"/>
</dbReference>
<keyword evidence="2" id="KW-1003">Cell membrane</keyword>
<dbReference type="RefSeq" id="WP_263711028.1">
    <property type="nucleotide sequence ID" value="NZ_JAOWKX010000002.1"/>
</dbReference>
<feature type="transmembrane region" description="Helical" evidence="7">
    <location>
        <begin position="244"/>
        <end position="263"/>
    </location>
</feature>
<dbReference type="Pfam" id="PF06808">
    <property type="entry name" value="DctM"/>
    <property type="match status" value="1"/>
</dbReference>
<protein>
    <recommendedName>
        <fullName evidence="7">TRAP transporter large permease protein</fullName>
    </recommendedName>
</protein>